<evidence type="ECO:0000313" key="4">
    <source>
        <dbReference type="Proteomes" id="UP001642484"/>
    </source>
</evidence>
<keyword evidence="1" id="KW-0175">Coiled coil</keyword>
<organism evidence="3 4">
    <name type="scientific">Durusdinium trenchii</name>
    <dbReference type="NCBI Taxonomy" id="1381693"/>
    <lineage>
        <taxon>Eukaryota</taxon>
        <taxon>Sar</taxon>
        <taxon>Alveolata</taxon>
        <taxon>Dinophyceae</taxon>
        <taxon>Suessiales</taxon>
        <taxon>Symbiodiniaceae</taxon>
        <taxon>Durusdinium</taxon>
    </lineage>
</organism>
<accession>A0ABP0NLP2</accession>
<feature type="region of interest" description="Disordered" evidence="2">
    <location>
        <begin position="977"/>
        <end position="1033"/>
    </location>
</feature>
<keyword evidence="4" id="KW-1185">Reference proteome</keyword>
<dbReference type="PANTHER" id="PTHR23159:SF31">
    <property type="entry name" value="CENTROSOME-ASSOCIATED PROTEIN CEP250 ISOFORM X1"/>
    <property type="match status" value="1"/>
</dbReference>
<protein>
    <submittedName>
        <fullName evidence="3">Uncharacterized protein</fullName>
    </submittedName>
</protein>
<comment type="caution">
    <text evidence="3">The sequence shown here is derived from an EMBL/GenBank/DDBJ whole genome shotgun (WGS) entry which is preliminary data.</text>
</comment>
<feature type="region of interest" description="Disordered" evidence="2">
    <location>
        <begin position="1"/>
        <end position="20"/>
    </location>
</feature>
<sequence>MPGLAMKPHTMTSLRPGSSGEAVTLAPVLPKPGPALPVAGAGTWVGTGICDLRASLVAQQKQLDTLVDRVAVLLSSMHAEVLQDVRAACDSKDFELRLAEMRKVGEVLDQRLAEMRAEAANVPDGLRLMQSELRRVEEKMEIFDGRMTQDFEKLQGVVTESLMSVHDRFTSEMEGVVAELKKLEGRLGSAETDLGLLGDDDLEATCRETIQQTASSLRSEFQTYVVPYFDQNAARITALEDRLQREHTEMLAALHQTVAASGVQEGDRALQRDWAKRTKEDLRQQTEEITALRRELSAMKSWQAEMNETTRQMKLEQEECMRLKSLEERVASTSTQLNQLEERLSEQSETEKRLHELEEILRSLEPSEVQPELGHVVERCVSTLEEKLDLAVSDLKRQLEAQINDPSAPREIVQRCAAEVKRELEQRLLEVNAKTQLALTDLREEVDARAAQVQRQDDLRRDLELKIEKRQSSTEMAVEELSAQQQSESRKHTDDIKQLSADMEIRMVKEQSAMQLVTMELRTDLERSAQEAVNLCSEVLREEQHQLVREFREELERRLAKWTPPRATSHASPILIEGFDDVNAVREELHELREQVEEWKARQSDGSPRLLQKEASKEAEGLLRTVEDTVTEKVRRCDTAAALCERLARSMAWQVLPEAGSGMPGQAQAYEGLILKREGPWALGDARGRYAFDETTGWLTTQGSHVGRFICKRIQATPLPLPNGSDRGDVRSMGRRLMLRSGEPASEMQKKENHRALFVVPSLLHGAEYLSSTQIVRQVQDYKYHETVGARAQLAAHPAAAQFLLDNAANAERDGGLNMLEDLLSKLPGVQFVNGYLHLTDRGPRAEAEMLQKLEKELHSWRPLIMEDLCSNPREDRAGDHQVGVVYASVAILGHHEPSEPFVQKLAELLLTVQYYGALRYAAESHQRRKVFLTPMGLEMFEAPWETIGRSMIRAVQMLQDDASSLEIIVLTPTDGSGDPLEEVLHPPATQARSQRREPRGPFAERGPTRGPRMSDALPVPSDSSDEFRWSPIEESSESRITVLMRRVDMQATELQSLRRKNEELSEAMDQYNLEQKVSRSLAGLED</sequence>
<evidence type="ECO:0000256" key="2">
    <source>
        <dbReference type="SAM" id="MobiDB-lite"/>
    </source>
</evidence>
<proteinExistence type="predicted"/>
<evidence type="ECO:0000256" key="1">
    <source>
        <dbReference type="SAM" id="Coils"/>
    </source>
</evidence>
<name>A0ABP0NLP2_9DINO</name>
<dbReference type="EMBL" id="CAXAMN010021940">
    <property type="protein sequence ID" value="CAK9064692.1"/>
    <property type="molecule type" value="Genomic_DNA"/>
</dbReference>
<gene>
    <name evidence="3" type="ORF">CCMP2556_LOCUS31796</name>
</gene>
<feature type="coiled-coil region" evidence="1">
    <location>
        <begin position="275"/>
        <end position="360"/>
    </location>
</feature>
<feature type="region of interest" description="Disordered" evidence="2">
    <location>
        <begin position="474"/>
        <end position="494"/>
    </location>
</feature>
<dbReference type="Proteomes" id="UP001642484">
    <property type="component" value="Unassembled WGS sequence"/>
</dbReference>
<reference evidence="3 4" key="1">
    <citation type="submission" date="2024-02" db="EMBL/GenBank/DDBJ databases">
        <authorList>
            <person name="Chen Y."/>
            <person name="Shah S."/>
            <person name="Dougan E. K."/>
            <person name="Thang M."/>
            <person name="Chan C."/>
        </authorList>
    </citation>
    <scope>NUCLEOTIDE SEQUENCE [LARGE SCALE GENOMIC DNA]</scope>
</reference>
<evidence type="ECO:0000313" key="3">
    <source>
        <dbReference type="EMBL" id="CAK9064692.1"/>
    </source>
</evidence>
<dbReference type="PANTHER" id="PTHR23159">
    <property type="entry name" value="CENTROSOMAL PROTEIN 2"/>
    <property type="match status" value="1"/>
</dbReference>
<feature type="coiled-coil region" evidence="1">
    <location>
        <begin position="1048"/>
        <end position="1078"/>
    </location>
</feature>